<dbReference type="STRING" id="596152.DesU5LDRAFT_2915"/>
<dbReference type="PANTHER" id="PTHR36529">
    <property type="entry name" value="SLL1095 PROTEIN"/>
    <property type="match status" value="1"/>
</dbReference>
<dbReference type="Pfam" id="PF09837">
    <property type="entry name" value="DUF2064"/>
    <property type="match status" value="1"/>
</dbReference>
<accession>I2Q452</accession>
<gene>
    <name evidence="1" type="ORF">DesU5LDRAFT_2915</name>
</gene>
<organism evidence="1">
    <name type="scientific">Desulfovibrio sp. U5L</name>
    <dbReference type="NCBI Taxonomy" id="596152"/>
    <lineage>
        <taxon>Bacteria</taxon>
        <taxon>Pseudomonadati</taxon>
        <taxon>Thermodesulfobacteriota</taxon>
        <taxon>Desulfovibrionia</taxon>
        <taxon>Desulfovibrionales</taxon>
        <taxon>Desulfovibrionaceae</taxon>
        <taxon>Desulfovibrio</taxon>
    </lineage>
</organism>
<name>I2Q452_9BACT</name>
<dbReference type="PANTHER" id="PTHR36529:SF1">
    <property type="entry name" value="GLYCOSYLTRANSFERASE"/>
    <property type="match status" value="1"/>
</dbReference>
<dbReference type="Gene3D" id="3.90.550.10">
    <property type="entry name" value="Spore Coat Polysaccharide Biosynthesis Protein SpsA, Chain A"/>
    <property type="match status" value="1"/>
</dbReference>
<dbReference type="OrthoDB" id="9798250at2"/>
<reference evidence="1" key="1">
    <citation type="submission" date="2011-11" db="EMBL/GenBank/DDBJ databases">
        <title>Improved High-Quality Draft sequence of Desulfovibrio sp. U5L.</title>
        <authorList>
            <consortium name="US DOE Joint Genome Institute"/>
            <person name="Lucas S."/>
            <person name="Han J."/>
            <person name="Lapidus A."/>
            <person name="Cheng J.-F."/>
            <person name="Goodwin L."/>
            <person name="Pitluck S."/>
            <person name="Peters L."/>
            <person name="Ovchinnikova G."/>
            <person name="Held B."/>
            <person name="Detter J.C."/>
            <person name="Han C."/>
            <person name="Tapia R."/>
            <person name="Land M."/>
            <person name="Hauser L."/>
            <person name="Kyrpides N."/>
            <person name="Ivanova N."/>
            <person name="Pagani I."/>
            <person name="Gabster J."/>
            <person name="Walker C."/>
            <person name="Stolyar S."/>
            <person name="Stahl D."/>
            <person name="Arkin A."/>
            <person name="Dehal P."/>
            <person name="Hazen T."/>
            <person name="Woyke T."/>
        </authorList>
    </citation>
    <scope>NUCLEOTIDE SEQUENCE [LARGE SCALE GENOMIC DNA]</scope>
    <source>
        <strain evidence="1">U5L</strain>
    </source>
</reference>
<protein>
    <recommendedName>
        <fullName evidence="2">Glycosyltransferase</fullName>
    </recommendedName>
</protein>
<dbReference type="EMBL" id="JH600068">
    <property type="protein sequence ID" value="EIG54558.1"/>
    <property type="molecule type" value="Genomic_DNA"/>
</dbReference>
<dbReference type="NCBIfam" id="TIGR04282">
    <property type="entry name" value="glyco_like_cofC"/>
    <property type="match status" value="1"/>
</dbReference>
<dbReference type="HOGENOM" id="CLU_075662_2_0_7"/>
<dbReference type="SUPFAM" id="SSF53448">
    <property type="entry name" value="Nucleotide-diphospho-sugar transferases"/>
    <property type="match status" value="1"/>
</dbReference>
<evidence type="ECO:0008006" key="2">
    <source>
        <dbReference type="Google" id="ProtNLM"/>
    </source>
</evidence>
<dbReference type="AlphaFoldDB" id="I2Q452"/>
<evidence type="ECO:0000313" key="1">
    <source>
        <dbReference type="EMBL" id="EIG54558.1"/>
    </source>
</evidence>
<dbReference type="eggNOG" id="COG3222">
    <property type="taxonomic scope" value="Bacteria"/>
</dbReference>
<dbReference type="InterPro" id="IPR018641">
    <property type="entry name" value="Trfase_1_rSAM/seldom-assoc"/>
</dbReference>
<dbReference type="InterPro" id="IPR029044">
    <property type="entry name" value="Nucleotide-diphossugar_trans"/>
</dbReference>
<proteinExistence type="predicted"/>
<sequence>MDVRLLVCLKAPLPGLAKTRLAAGIGPEAALGAYRAMVADVLAAADASGLPTTIHFAPTDALAAVRDLCGRDREYRPQAAGDLGARMAGALAAAFAAGAGAALLVGGDLPLLTGGLLARAAGLLATADAVLGPATDGGYYAIGFTRAGFCPEAFADMPWSTPAVAGRTLAALGRAGRRVALLPTLPDCDTPADLAALSRPPWRERLAGTAFGAFLAALPRDSFDHNPAYRLFMP</sequence>